<evidence type="ECO:0000259" key="6">
    <source>
        <dbReference type="Pfam" id="PF16889"/>
    </source>
</evidence>
<evidence type="ECO:0000256" key="4">
    <source>
        <dbReference type="ARBA" id="ARBA00023239"/>
    </source>
</evidence>
<dbReference type="InterPro" id="IPR008929">
    <property type="entry name" value="Chondroitin_lyas"/>
</dbReference>
<reference evidence="7 8" key="1">
    <citation type="submission" date="2020-06" db="EMBL/GenBank/DDBJ databases">
        <title>NJ-3-1, isolated from saline soil.</title>
        <authorList>
            <person name="Cui H.L."/>
            <person name="Shi X."/>
        </authorList>
    </citation>
    <scope>NUCLEOTIDE SEQUENCE [LARGE SCALE GENOMIC DNA]</scope>
    <source>
        <strain evidence="7 8">NJ-3-1</strain>
    </source>
</reference>
<evidence type="ECO:0000256" key="2">
    <source>
        <dbReference type="ARBA" id="ARBA00022729"/>
    </source>
</evidence>
<dbReference type="GO" id="GO:0042597">
    <property type="term" value="C:periplasmic space"/>
    <property type="evidence" value="ECO:0007669"/>
    <property type="project" value="UniProtKB-SubCell"/>
</dbReference>
<dbReference type="InterPro" id="IPR031680">
    <property type="entry name" value="Hepar_II_III_N"/>
</dbReference>
<dbReference type="InterPro" id="IPR012480">
    <property type="entry name" value="Hepar_II_III_C"/>
</dbReference>
<dbReference type="GO" id="GO:0016829">
    <property type="term" value="F:lyase activity"/>
    <property type="evidence" value="ECO:0007669"/>
    <property type="project" value="UniProtKB-KW"/>
</dbReference>
<dbReference type="Proteomes" id="UP000509626">
    <property type="component" value="Chromosome"/>
</dbReference>
<dbReference type="RefSeq" id="WP_179267676.1">
    <property type="nucleotide sequence ID" value="NZ_CP058579.1"/>
</dbReference>
<dbReference type="Pfam" id="PF16889">
    <property type="entry name" value="Hepar_II_III_N"/>
    <property type="match status" value="1"/>
</dbReference>
<sequence length="609" mass="69086">MGYRTERYSLLARTAAKKRPRQLLGIASRKARNRVIPRLPVDVDERYRRRIPDSLTTDFEAHSIDNRRLRSSLSEAERRRYRNLSSEFARGAVAFLNRTRRVSSPAEATPDDEQLTGLPRLWFIKLAAFEPFLWGILGYETPEECGEFAARVDSWLESCVETERIGSRVGYLRGFWAPYSVSLRITALSRYGAWKGGLTEAEERFLYKNLLFLENNVEWDVGGNHLIDNGAALVVGGSVFPEVGDRFVYRGMNVLKSTAETQFFDDGYHFERSPMYHLEVTERMLTALSIHSEQRTNPSEWLNQTVAAACSFAEYLRPPDGRIPLLNDAVFEQAHRLETILEYASSLGVDVQPRDRPGESALYWFEADGTSLLLDAGDSGPDHQMAHTHNDPSTVLIWTEGTRMITDTGVFDYQSGVKRTASRSVESHNTVQVSKIEPKTYGGRFRMGGTITTRTTASTKNGILAVATRYEAGESDPYQHRRTVYRGDDWLFVWDNVEAESSPYISRLHAHPEVSVQEEGSSVAFTRRNGPELHVRPVRIEEVGIETGPYFPKFGETIERAVVEFRTENRAFGYFAVDKDVDIELEREDSLPTTVHVDGQTTVLPRIET</sequence>
<keyword evidence="4 7" id="KW-0456">Lyase</keyword>
<dbReference type="PANTHER" id="PTHR39210:SF1">
    <property type="entry name" value="HEPARIN-SULFATE LYASE"/>
    <property type="match status" value="1"/>
</dbReference>
<dbReference type="SUPFAM" id="SSF48230">
    <property type="entry name" value="Chondroitin AC/alginate lyase"/>
    <property type="match status" value="1"/>
</dbReference>
<dbReference type="Pfam" id="PF07940">
    <property type="entry name" value="Hepar_II_III_C"/>
    <property type="match status" value="1"/>
</dbReference>
<evidence type="ECO:0000313" key="7">
    <source>
        <dbReference type="EMBL" id="QLG61092.1"/>
    </source>
</evidence>
<evidence type="ECO:0000256" key="1">
    <source>
        <dbReference type="ARBA" id="ARBA00004418"/>
    </source>
</evidence>
<dbReference type="KEGG" id="halu:HUG12_04815"/>
<proteinExistence type="predicted"/>
<dbReference type="GeneID" id="56036756"/>
<dbReference type="Gene3D" id="1.50.10.100">
    <property type="entry name" value="Chondroitin AC/alginate lyase"/>
    <property type="match status" value="1"/>
</dbReference>
<dbReference type="Gene3D" id="2.70.98.70">
    <property type="match status" value="1"/>
</dbReference>
<comment type="subcellular location">
    <subcellularLocation>
        <location evidence="1">Periplasm</location>
    </subcellularLocation>
</comment>
<keyword evidence="2" id="KW-0732">Signal</keyword>
<keyword evidence="3" id="KW-0574">Periplasm</keyword>
<dbReference type="AlphaFoldDB" id="A0A7D5L998"/>
<gene>
    <name evidence="7" type="ORF">HUG12_04815</name>
</gene>
<accession>A0A7D5L998</accession>
<dbReference type="OrthoDB" id="281567at2157"/>
<organism evidence="7 8">
    <name type="scientific">Halorarum salinum</name>
    <dbReference type="NCBI Taxonomy" id="2743089"/>
    <lineage>
        <taxon>Archaea</taxon>
        <taxon>Methanobacteriati</taxon>
        <taxon>Methanobacteriota</taxon>
        <taxon>Stenosarchaea group</taxon>
        <taxon>Halobacteria</taxon>
        <taxon>Halobacteriales</taxon>
        <taxon>Haloferacaceae</taxon>
        <taxon>Halorarum</taxon>
    </lineage>
</organism>
<keyword evidence="8" id="KW-1185">Reference proteome</keyword>
<dbReference type="PANTHER" id="PTHR39210">
    <property type="entry name" value="HEPARIN-SULFATE LYASE"/>
    <property type="match status" value="1"/>
</dbReference>
<feature type="domain" description="Heparinase II/III-like C-terminal" evidence="5">
    <location>
        <begin position="359"/>
        <end position="567"/>
    </location>
</feature>
<feature type="domain" description="Heparin-sulfate lyase N-terminal" evidence="6">
    <location>
        <begin position="212"/>
        <end position="337"/>
    </location>
</feature>
<dbReference type="EMBL" id="CP058579">
    <property type="protein sequence ID" value="QLG61092.1"/>
    <property type="molecule type" value="Genomic_DNA"/>
</dbReference>
<evidence type="ECO:0000259" key="5">
    <source>
        <dbReference type="Pfam" id="PF07940"/>
    </source>
</evidence>
<protein>
    <submittedName>
        <fullName evidence="7">Alginate lyase family protein</fullName>
    </submittedName>
</protein>
<name>A0A7D5L998_9EURY</name>
<evidence type="ECO:0000313" key="8">
    <source>
        <dbReference type="Proteomes" id="UP000509626"/>
    </source>
</evidence>
<evidence type="ECO:0000256" key="3">
    <source>
        <dbReference type="ARBA" id="ARBA00022764"/>
    </source>
</evidence>